<dbReference type="RefSeq" id="WP_344832296.1">
    <property type="nucleotide sequence ID" value="NZ_BAAAUV010000013.1"/>
</dbReference>
<dbReference type="EMBL" id="BAAAUV010000013">
    <property type="protein sequence ID" value="GAA3222592.1"/>
    <property type="molecule type" value="Genomic_DNA"/>
</dbReference>
<feature type="domain" description="Transcription regulator PadR N-terminal" evidence="2">
    <location>
        <begin position="78"/>
        <end position="145"/>
    </location>
</feature>
<organism evidence="3 4">
    <name type="scientific">Actinocorallia longicatena</name>
    <dbReference type="NCBI Taxonomy" id="111803"/>
    <lineage>
        <taxon>Bacteria</taxon>
        <taxon>Bacillati</taxon>
        <taxon>Actinomycetota</taxon>
        <taxon>Actinomycetes</taxon>
        <taxon>Streptosporangiales</taxon>
        <taxon>Thermomonosporaceae</taxon>
        <taxon>Actinocorallia</taxon>
    </lineage>
</organism>
<dbReference type="Proteomes" id="UP001501237">
    <property type="component" value="Unassembled WGS sequence"/>
</dbReference>
<dbReference type="PANTHER" id="PTHR43252:SF2">
    <property type="entry name" value="TRANSCRIPTION REGULATOR, PADR-LIKE FAMILY"/>
    <property type="match status" value="1"/>
</dbReference>
<comment type="caution">
    <text evidence="3">The sequence shown here is derived from an EMBL/GenBank/DDBJ whole genome shotgun (WGS) entry which is preliminary data.</text>
</comment>
<protein>
    <submittedName>
        <fullName evidence="3">PadR family transcriptional regulator</fullName>
    </submittedName>
</protein>
<dbReference type="SUPFAM" id="SSF46785">
    <property type="entry name" value="Winged helix' DNA-binding domain"/>
    <property type="match status" value="1"/>
</dbReference>
<feature type="compositionally biased region" description="Gly residues" evidence="1">
    <location>
        <begin position="46"/>
        <end position="60"/>
    </location>
</feature>
<evidence type="ECO:0000313" key="4">
    <source>
        <dbReference type="Proteomes" id="UP001501237"/>
    </source>
</evidence>
<feature type="compositionally biased region" description="Basic and acidic residues" evidence="1">
    <location>
        <begin position="1"/>
        <end position="12"/>
    </location>
</feature>
<dbReference type="InterPro" id="IPR005149">
    <property type="entry name" value="Tscrpt_reg_PadR_N"/>
</dbReference>
<evidence type="ECO:0000259" key="2">
    <source>
        <dbReference type="Pfam" id="PF03551"/>
    </source>
</evidence>
<sequence>MYREHEHHEPEHHRRGRGGFPGGRRGEGPGPRGEGLGRRGDFCPWGGPGGPGGFGGPGLRGGRRGARRMPRGNVRAAILALLAERPMHGYEMIGELDTRTGGIWRPSPGSVYPTLQLLEDEELVTSVEQGGKRLFTITEAGRTEAGRSPEPWREVADQAGESAPHARDSIGQLVLALKQVLHAGDDDQQARALKIVDDARKKLYGILAED</sequence>
<dbReference type="InterPro" id="IPR036390">
    <property type="entry name" value="WH_DNA-bd_sf"/>
</dbReference>
<evidence type="ECO:0000256" key="1">
    <source>
        <dbReference type="SAM" id="MobiDB-lite"/>
    </source>
</evidence>
<reference evidence="4" key="1">
    <citation type="journal article" date="2019" name="Int. J. Syst. Evol. Microbiol.">
        <title>The Global Catalogue of Microorganisms (GCM) 10K type strain sequencing project: providing services to taxonomists for standard genome sequencing and annotation.</title>
        <authorList>
            <consortium name="The Broad Institute Genomics Platform"/>
            <consortium name="The Broad Institute Genome Sequencing Center for Infectious Disease"/>
            <person name="Wu L."/>
            <person name="Ma J."/>
        </authorList>
    </citation>
    <scope>NUCLEOTIDE SEQUENCE [LARGE SCALE GENOMIC DNA]</scope>
    <source>
        <strain evidence="4">JCM 9377</strain>
    </source>
</reference>
<feature type="region of interest" description="Disordered" evidence="1">
    <location>
        <begin position="1"/>
        <end position="68"/>
    </location>
</feature>
<accession>A0ABP6QDN8</accession>
<dbReference type="InterPro" id="IPR011991">
    <property type="entry name" value="ArsR-like_HTH"/>
</dbReference>
<name>A0ABP6QDN8_9ACTN</name>
<dbReference type="Pfam" id="PF03551">
    <property type="entry name" value="PadR"/>
    <property type="match status" value="1"/>
</dbReference>
<proteinExistence type="predicted"/>
<evidence type="ECO:0000313" key="3">
    <source>
        <dbReference type="EMBL" id="GAA3222592.1"/>
    </source>
</evidence>
<dbReference type="CDD" id="cd00090">
    <property type="entry name" value="HTH_ARSR"/>
    <property type="match status" value="1"/>
</dbReference>
<keyword evidence="4" id="KW-1185">Reference proteome</keyword>
<dbReference type="PANTHER" id="PTHR43252">
    <property type="entry name" value="TRANSCRIPTIONAL REGULATOR YQJI"/>
    <property type="match status" value="1"/>
</dbReference>
<feature type="compositionally biased region" description="Gly residues" evidence="1">
    <location>
        <begin position="18"/>
        <end position="34"/>
    </location>
</feature>
<dbReference type="InterPro" id="IPR036388">
    <property type="entry name" value="WH-like_DNA-bd_sf"/>
</dbReference>
<gene>
    <name evidence="3" type="ORF">GCM10010468_48470</name>
</gene>
<dbReference type="Gene3D" id="1.10.10.10">
    <property type="entry name" value="Winged helix-like DNA-binding domain superfamily/Winged helix DNA-binding domain"/>
    <property type="match status" value="1"/>
</dbReference>